<comment type="caution">
    <text evidence="2">The sequence shown here is derived from an EMBL/GenBank/DDBJ whole genome shotgun (WGS) entry which is preliminary data.</text>
</comment>
<keyword evidence="3" id="KW-1185">Reference proteome</keyword>
<proteinExistence type="predicted"/>
<protein>
    <submittedName>
        <fullName evidence="2">SGNH/GDSL hydrolase family protein</fullName>
    </submittedName>
</protein>
<dbReference type="InterPro" id="IPR036514">
    <property type="entry name" value="SGNH_hydro_sf"/>
</dbReference>
<feature type="domain" description="SGNH hydrolase-type esterase" evidence="1">
    <location>
        <begin position="30"/>
        <end position="220"/>
    </location>
</feature>
<dbReference type="Pfam" id="PF13472">
    <property type="entry name" value="Lipase_GDSL_2"/>
    <property type="match status" value="1"/>
</dbReference>
<dbReference type="SUPFAM" id="SSF52266">
    <property type="entry name" value="SGNH hydrolase"/>
    <property type="match status" value="1"/>
</dbReference>
<organism evidence="2 3">
    <name type="scientific">Helicobacter equorum</name>
    <dbReference type="NCBI Taxonomy" id="361872"/>
    <lineage>
        <taxon>Bacteria</taxon>
        <taxon>Pseudomonadati</taxon>
        <taxon>Campylobacterota</taxon>
        <taxon>Epsilonproteobacteria</taxon>
        <taxon>Campylobacterales</taxon>
        <taxon>Helicobacteraceae</taxon>
        <taxon>Helicobacter</taxon>
    </lineage>
</organism>
<gene>
    <name evidence="2" type="ORF">CQA54_08615</name>
</gene>
<evidence type="ECO:0000313" key="3">
    <source>
        <dbReference type="Proteomes" id="UP000256514"/>
    </source>
</evidence>
<sequence>MKRITVITDSLGMPRDCTPIEKTWTELLKLYLAQNFTHIMGGGVITYFFPQRGLHTQDILNKRNDLLLYQKSDIVIIQTGVVDACRRVMPRNLEWRIESLPLIGRIYSKFVSHFRFKLTHLYNFHYVDLSHFQENIIKICNDIYQANPYAKIIWIKIAPPGKGLISKVYAIQQDIDLYNNILEQCADKKSFEILDPYIGHNTQQITIQDGHHLSEFGHQLVYQILQNRLKNYLEKLP</sequence>
<evidence type="ECO:0000259" key="1">
    <source>
        <dbReference type="Pfam" id="PF13472"/>
    </source>
</evidence>
<dbReference type="EMBL" id="NXLT01000012">
    <property type="protein sequence ID" value="RDU65758.1"/>
    <property type="molecule type" value="Genomic_DNA"/>
</dbReference>
<dbReference type="AlphaFoldDB" id="A0A3D8IKP9"/>
<dbReference type="GO" id="GO:0016788">
    <property type="term" value="F:hydrolase activity, acting on ester bonds"/>
    <property type="evidence" value="ECO:0007669"/>
    <property type="project" value="UniProtKB-ARBA"/>
</dbReference>
<reference evidence="2 3" key="1">
    <citation type="submission" date="2018-04" db="EMBL/GenBank/DDBJ databases">
        <title>Novel Campyloabacter and Helicobacter Species and Strains.</title>
        <authorList>
            <person name="Mannion A.J."/>
            <person name="Shen Z."/>
            <person name="Fox J.G."/>
        </authorList>
    </citation>
    <scope>NUCLEOTIDE SEQUENCE [LARGE SCALE GENOMIC DNA]</scope>
    <source>
        <strain evidence="2 3">MIT 12-6600</strain>
    </source>
</reference>
<dbReference type="RefSeq" id="WP_115571673.1">
    <property type="nucleotide sequence ID" value="NZ_NXLT01000012.1"/>
</dbReference>
<dbReference type="Proteomes" id="UP000256514">
    <property type="component" value="Unassembled WGS sequence"/>
</dbReference>
<dbReference type="OrthoDB" id="9204540at2"/>
<dbReference type="InterPro" id="IPR013830">
    <property type="entry name" value="SGNH_hydro"/>
</dbReference>
<evidence type="ECO:0000313" key="2">
    <source>
        <dbReference type="EMBL" id="RDU65758.1"/>
    </source>
</evidence>
<accession>A0A3D8IKP9</accession>
<dbReference type="CDD" id="cd00229">
    <property type="entry name" value="SGNH_hydrolase"/>
    <property type="match status" value="1"/>
</dbReference>
<dbReference type="Gene3D" id="3.40.50.1110">
    <property type="entry name" value="SGNH hydrolase"/>
    <property type="match status" value="1"/>
</dbReference>
<name>A0A3D8IKP9_9HELI</name>
<keyword evidence="2" id="KW-0378">Hydrolase</keyword>